<proteinExistence type="predicted"/>
<gene>
    <name evidence="2" type="ORF">Cvel_20103</name>
</gene>
<accession>A0A0G4G3V3</accession>
<feature type="compositionally biased region" description="Polar residues" evidence="1">
    <location>
        <begin position="264"/>
        <end position="278"/>
    </location>
</feature>
<feature type="region of interest" description="Disordered" evidence="1">
    <location>
        <begin position="318"/>
        <end position="340"/>
    </location>
</feature>
<dbReference type="EMBL" id="CDMZ01000861">
    <property type="protein sequence ID" value="CEM22852.1"/>
    <property type="molecule type" value="Genomic_DNA"/>
</dbReference>
<dbReference type="InterPro" id="IPR013784">
    <property type="entry name" value="Carb-bd-like_fold"/>
</dbReference>
<dbReference type="GO" id="GO:2001070">
    <property type="term" value="F:starch binding"/>
    <property type="evidence" value="ECO:0007669"/>
    <property type="project" value="InterPro"/>
</dbReference>
<feature type="compositionally biased region" description="Basic and acidic residues" evidence="1">
    <location>
        <begin position="194"/>
        <end position="212"/>
    </location>
</feature>
<dbReference type="SUPFAM" id="SSF49452">
    <property type="entry name" value="Starch-binding domain-like"/>
    <property type="match status" value="1"/>
</dbReference>
<feature type="region of interest" description="Disordered" evidence="1">
    <location>
        <begin position="245"/>
        <end position="279"/>
    </location>
</feature>
<organism evidence="2">
    <name type="scientific">Chromera velia CCMP2878</name>
    <dbReference type="NCBI Taxonomy" id="1169474"/>
    <lineage>
        <taxon>Eukaryota</taxon>
        <taxon>Sar</taxon>
        <taxon>Alveolata</taxon>
        <taxon>Colpodellida</taxon>
        <taxon>Chromeraceae</taxon>
        <taxon>Chromera</taxon>
    </lineage>
</organism>
<dbReference type="PhylomeDB" id="A0A0G4G3V3"/>
<feature type="region of interest" description="Disordered" evidence="1">
    <location>
        <begin position="182"/>
        <end position="224"/>
    </location>
</feature>
<sequence length="664" mass="68414">MIKAETGAVLFACTGVEPRQGQTLVVVGSSAELGGGDASRGVTLHQLKNPAFSSVWMSFPICHSACSNVRFQFALVGPGLDSVESGASASGGVPLIAGASLVEGVQNSSAVTSSALPSAVPTDDRSHDCHGYVTLCEPLGCGLREMEVVDGGLVLFGGRWGEGGTQVTPLTWNDMVTAQQQLEQDASPSVSAKSDSERERVREREGTGDRENFGGLPERGMRGSSFTVGDGVVVSAAPLTFAFSEREGERERKNGEGRAVQSEAEFSSNRRSTLSVQQGGCGERVTLSELGVVGGGGVVPITAKEGILMASVDSAQRGGASVSGGRPETSEYVSTQARGDEVMEERRRYGNSDQAVRFAPAAVKKRGWVGGKGGDLSGGKTAESVNGLAGCDGSVLIVRDGHAVSREGESVCPSAAACEGSKRRRLSSLSVAVSVSGSERRGGEEPLVTERSSVRPFPSNAGGEGRSTLSPQLFETIALEALVWEEKGRRESAQGRSRGTVTETFSVHMDGSAAVARNAEGRASVSTVGNGAGVKIAERRASVSTVDSALSAKSVEGRVSVSMVGSDLSAKIVEGRVSVSTVDCGTGAKSVEARASVSTVAGAVSAKSVEERVSVSTVGSATTARTVEGTEYVFTESSAATARSASCSQFFSIDLLLPFSFFCA</sequence>
<dbReference type="AlphaFoldDB" id="A0A0G4G3V3"/>
<name>A0A0G4G3V3_9ALVE</name>
<protein>
    <submittedName>
        <fullName evidence="2">Uncharacterized protein</fullName>
    </submittedName>
</protein>
<evidence type="ECO:0000256" key="1">
    <source>
        <dbReference type="SAM" id="MobiDB-lite"/>
    </source>
</evidence>
<feature type="compositionally biased region" description="Polar residues" evidence="1">
    <location>
        <begin position="182"/>
        <end position="193"/>
    </location>
</feature>
<reference evidence="2" key="1">
    <citation type="submission" date="2014-11" db="EMBL/GenBank/DDBJ databases">
        <authorList>
            <person name="Otto D Thomas"/>
            <person name="Naeem Raeece"/>
        </authorList>
    </citation>
    <scope>NUCLEOTIDE SEQUENCE</scope>
</reference>
<dbReference type="VEuPathDB" id="CryptoDB:Cvel_20103"/>
<evidence type="ECO:0000313" key="2">
    <source>
        <dbReference type="EMBL" id="CEM22852.1"/>
    </source>
</evidence>
<feature type="compositionally biased region" description="Basic and acidic residues" evidence="1">
    <location>
        <begin position="245"/>
        <end position="256"/>
    </location>
</feature>
<feature type="region of interest" description="Disordered" evidence="1">
    <location>
        <begin position="434"/>
        <end position="468"/>
    </location>
</feature>